<evidence type="ECO:0000313" key="2">
    <source>
        <dbReference type="EMBL" id="SVC57591.1"/>
    </source>
</evidence>
<feature type="transmembrane region" description="Helical" evidence="1">
    <location>
        <begin position="20"/>
        <end position="40"/>
    </location>
</feature>
<accession>A0A382NDD2</accession>
<organism evidence="2">
    <name type="scientific">marine metagenome</name>
    <dbReference type="NCBI Taxonomy" id="408172"/>
    <lineage>
        <taxon>unclassified sequences</taxon>
        <taxon>metagenomes</taxon>
        <taxon>ecological metagenomes</taxon>
    </lineage>
</organism>
<keyword evidence="1" id="KW-0472">Membrane</keyword>
<keyword evidence="1" id="KW-0812">Transmembrane</keyword>
<feature type="transmembrane region" description="Helical" evidence="1">
    <location>
        <begin position="87"/>
        <end position="109"/>
    </location>
</feature>
<feature type="transmembrane region" description="Helical" evidence="1">
    <location>
        <begin position="46"/>
        <end position="66"/>
    </location>
</feature>
<sequence>MNMVLERIISVKKVETNPHYAGFFGVIITLIAILVGYRVFEMNAGMAALAFIVIGSLPFLRKLISIEESKEATANNFKKAFDRNRKIIEIFFYFFLGVSAVYLILSMIFPNLGELLFTEQHKVFSGSINYSLENADLLPILKNNLSIIILSLVLSLLYGAGAVFIISWNASVLGTFLAYKGIPAM</sequence>
<feature type="transmembrane region" description="Helical" evidence="1">
    <location>
        <begin position="147"/>
        <end position="179"/>
    </location>
</feature>
<dbReference type="EMBL" id="UINC01098795">
    <property type="protein sequence ID" value="SVC57591.1"/>
    <property type="molecule type" value="Genomic_DNA"/>
</dbReference>
<dbReference type="AlphaFoldDB" id="A0A382NDD2"/>
<name>A0A382NDD2_9ZZZZ</name>
<reference evidence="2" key="1">
    <citation type="submission" date="2018-05" db="EMBL/GenBank/DDBJ databases">
        <authorList>
            <person name="Lanie J.A."/>
            <person name="Ng W.-L."/>
            <person name="Kazmierczak K.M."/>
            <person name="Andrzejewski T.M."/>
            <person name="Davidsen T.M."/>
            <person name="Wayne K.J."/>
            <person name="Tettelin H."/>
            <person name="Glass J.I."/>
            <person name="Rusch D."/>
            <person name="Podicherti R."/>
            <person name="Tsui H.-C.T."/>
            <person name="Winkler M.E."/>
        </authorList>
    </citation>
    <scope>NUCLEOTIDE SEQUENCE</scope>
</reference>
<feature type="non-terminal residue" evidence="2">
    <location>
        <position position="185"/>
    </location>
</feature>
<evidence type="ECO:0000256" key="1">
    <source>
        <dbReference type="SAM" id="Phobius"/>
    </source>
</evidence>
<proteinExistence type="predicted"/>
<keyword evidence="1" id="KW-1133">Transmembrane helix</keyword>
<gene>
    <name evidence="2" type="ORF">METZ01_LOCUS310445</name>
</gene>
<protein>
    <submittedName>
        <fullName evidence="2">Uncharacterized protein</fullName>
    </submittedName>
</protein>